<feature type="region of interest" description="Disordered" evidence="4">
    <location>
        <begin position="1"/>
        <end position="40"/>
    </location>
</feature>
<dbReference type="PANTHER" id="PTHR45626:SF51">
    <property type="entry name" value="SNF2-RELATED DOMAIN-CONTAINING PROTEIN"/>
    <property type="match status" value="1"/>
</dbReference>
<keyword evidence="7" id="KW-1185">Reference proteome</keyword>
<dbReference type="SUPFAM" id="SSF52540">
    <property type="entry name" value="P-loop containing nucleoside triphosphate hydrolases"/>
    <property type="match status" value="2"/>
</dbReference>
<dbReference type="GO" id="GO:0005524">
    <property type="term" value="F:ATP binding"/>
    <property type="evidence" value="ECO:0007669"/>
    <property type="project" value="UniProtKB-KW"/>
</dbReference>
<feature type="region of interest" description="Disordered" evidence="4">
    <location>
        <begin position="821"/>
        <end position="875"/>
    </location>
</feature>
<keyword evidence="1" id="KW-0547">Nucleotide-binding</keyword>
<dbReference type="Pfam" id="PF00271">
    <property type="entry name" value="Helicase_C"/>
    <property type="match status" value="1"/>
</dbReference>
<feature type="domain" description="Helicase C-terminal" evidence="5">
    <location>
        <begin position="899"/>
        <end position="1049"/>
    </location>
</feature>
<feature type="region of interest" description="Disordered" evidence="4">
    <location>
        <begin position="1090"/>
        <end position="1130"/>
    </location>
</feature>
<evidence type="ECO:0000313" key="7">
    <source>
        <dbReference type="Proteomes" id="UP000073492"/>
    </source>
</evidence>
<reference evidence="6 7" key="1">
    <citation type="submission" date="2015-07" db="EMBL/GenBank/DDBJ databases">
        <title>Comparative genomics of the Sigatoka disease complex on banana suggests a link between parallel evolutionary changes in Pseudocercospora fijiensis and Pseudocercospora eumusae and increased virulence on the banana host.</title>
        <authorList>
            <person name="Chang T.-C."/>
            <person name="Salvucci A."/>
            <person name="Crous P.W."/>
            <person name="Stergiopoulos I."/>
        </authorList>
    </citation>
    <scope>NUCLEOTIDE SEQUENCE [LARGE SCALE GENOMIC DNA]</scope>
    <source>
        <strain evidence="6 7">CBS 116634</strain>
    </source>
</reference>
<proteinExistence type="predicted"/>
<feature type="compositionally biased region" description="Low complexity" evidence="4">
    <location>
        <begin position="830"/>
        <end position="840"/>
    </location>
</feature>
<evidence type="ECO:0000256" key="2">
    <source>
        <dbReference type="ARBA" id="ARBA00022801"/>
    </source>
</evidence>
<dbReference type="Pfam" id="PF00176">
    <property type="entry name" value="SNF2-rel_dom"/>
    <property type="match status" value="2"/>
</dbReference>
<dbReference type="GO" id="GO:0008094">
    <property type="term" value="F:ATP-dependent activity, acting on DNA"/>
    <property type="evidence" value="ECO:0007669"/>
    <property type="project" value="TreeGrafter"/>
</dbReference>
<comment type="caution">
    <text evidence="6">The sequence shown here is derived from an EMBL/GenBank/DDBJ whole genome shotgun (WGS) entry which is preliminary data.</text>
</comment>
<dbReference type="InterPro" id="IPR049730">
    <property type="entry name" value="SNF2/RAD54-like_C"/>
</dbReference>
<evidence type="ECO:0000256" key="4">
    <source>
        <dbReference type="SAM" id="MobiDB-lite"/>
    </source>
</evidence>
<accession>A0A139IIL4</accession>
<name>A0A139IIL4_9PEZI</name>
<dbReference type="InterPro" id="IPR000330">
    <property type="entry name" value="SNF2_N"/>
</dbReference>
<dbReference type="InterPro" id="IPR050628">
    <property type="entry name" value="SNF2_RAD54_helicase_TF"/>
</dbReference>
<dbReference type="InterPro" id="IPR001650">
    <property type="entry name" value="Helicase_C-like"/>
</dbReference>
<dbReference type="Proteomes" id="UP000073492">
    <property type="component" value="Unassembled WGS sequence"/>
</dbReference>
<dbReference type="CDD" id="cd18793">
    <property type="entry name" value="SF2_C_SNF"/>
    <property type="match status" value="1"/>
</dbReference>
<evidence type="ECO:0000259" key="5">
    <source>
        <dbReference type="PROSITE" id="PS51194"/>
    </source>
</evidence>
<dbReference type="EMBL" id="LFZO01000080">
    <property type="protein sequence ID" value="KXT14494.1"/>
    <property type="molecule type" value="Genomic_DNA"/>
</dbReference>
<organism evidence="6 7">
    <name type="scientific">Pseudocercospora musae</name>
    <dbReference type="NCBI Taxonomy" id="113226"/>
    <lineage>
        <taxon>Eukaryota</taxon>
        <taxon>Fungi</taxon>
        <taxon>Dikarya</taxon>
        <taxon>Ascomycota</taxon>
        <taxon>Pezizomycotina</taxon>
        <taxon>Dothideomycetes</taxon>
        <taxon>Dothideomycetidae</taxon>
        <taxon>Mycosphaerellales</taxon>
        <taxon>Mycosphaerellaceae</taxon>
        <taxon>Pseudocercospora</taxon>
    </lineage>
</organism>
<keyword evidence="3" id="KW-0067">ATP-binding</keyword>
<dbReference type="OrthoDB" id="2801544at2759"/>
<dbReference type="InterPro" id="IPR027417">
    <property type="entry name" value="P-loop_NTPase"/>
</dbReference>
<dbReference type="PROSITE" id="PS51194">
    <property type="entry name" value="HELICASE_CTER"/>
    <property type="match status" value="1"/>
</dbReference>
<feature type="compositionally biased region" description="Basic and acidic residues" evidence="4">
    <location>
        <begin position="1120"/>
        <end position="1129"/>
    </location>
</feature>
<evidence type="ECO:0000256" key="1">
    <source>
        <dbReference type="ARBA" id="ARBA00022741"/>
    </source>
</evidence>
<evidence type="ECO:0000313" key="6">
    <source>
        <dbReference type="EMBL" id="KXT14494.1"/>
    </source>
</evidence>
<dbReference type="AlphaFoldDB" id="A0A139IIL4"/>
<dbReference type="InterPro" id="IPR014001">
    <property type="entry name" value="Helicase_ATP-bd"/>
</dbReference>
<dbReference type="Gene3D" id="3.40.50.300">
    <property type="entry name" value="P-loop containing nucleotide triphosphate hydrolases"/>
    <property type="match status" value="2"/>
</dbReference>
<dbReference type="GO" id="GO:0005634">
    <property type="term" value="C:nucleus"/>
    <property type="evidence" value="ECO:0007669"/>
    <property type="project" value="TreeGrafter"/>
</dbReference>
<feature type="compositionally biased region" description="Basic and acidic residues" evidence="4">
    <location>
        <begin position="852"/>
        <end position="865"/>
    </location>
</feature>
<dbReference type="PANTHER" id="PTHR45626">
    <property type="entry name" value="TRANSCRIPTION TERMINATION FACTOR 2-RELATED"/>
    <property type="match status" value="1"/>
</dbReference>
<dbReference type="GO" id="GO:0016787">
    <property type="term" value="F:hydrolase activity"/>
    <property type="evidence" value="ECO:0007669"/>
    <property type="project" value="UniProtKB-KW"/>
</dbReference>
<dbReference type="STRING" id="113226.A0A139IIL4"/>
<protein>
    <recommendedName>
        <fullName evidence="5">Helicase C-terminal domain-containing protein</fullName>
    </recommendedName>
</protein>
<dbReference type="SMART" id="SM00487">
    <property type="entry name" value="DEXDc"/>
    <property type="match status" value="1"/>
</dbReference>
<sequence length="1178" mass="131704">MHTTSGAFSPDATETLQRGSTHQAAPTTPGSSRHSPGYQRTTHLPEHAAKLVADLNNFLALGCLCFEALFPPDEADSEIGAWHEITSTAILAHETTISSNLTKLLHCGWIRMQYSRCLHRPQWFIFRIYLLYHDVGLRDIDRSNRHLLAALESILLEINTDNRAWNGHFIPEEHRAFDCWANQEEGNPSLFYLFNQKIPSPSPSCDNLEKGFARQALEDVLGRSYSIQGLKTSLYPYQRRSAGAMLQRESAQQLNLDPRLEERIAPDGSTFYYASRDFQFFREPKFWETPRGGVLAESMGLGKTVICLALILATKNHLPSIPGQYASVQVRSKTGSLAQMAISAINRNSYSWKVEIARMRAYGQRIPETCEYMLDNQPPTYQIPGVRHRWNRHTVLPAPQDVIIASTTIIVVPANLIKQWRREIDKHVEVGALKVLVVDDRKIPLPLPEQLRLYDILHFKRLIVDEGHFFSSKNTSSTIRVAKNLVKADHRWVVSGTPAKDLLGVDIGLESADSRDELLERRKTFDSKHDISGAIDSVNALASNFLQSTPWQANDAKLYIYRHTDFRNKTYSGFSTSFRRVLENIVIKTRPEDVDIDIPPFTHQVKLLEPSFYDKLTANLFTLVLTANAVTSERTDADYLFHKKSAKDRYRLVSNLRQSAFFWSGFSEADLDASINNSTHYLAKVNTGCVAQDRQLLLGALDSAKAVLASKGWQAMSRSHELGIFIDDWPEDNAEHWAFDESTDPLLTGISQLLEAQKYVNLRLHLDDPGEGMSGTGIRSLAPIRCPDTKAVEGDEGSPKANGKAENAILTKSGIIASSLRREPLKRRSSTSSPGGLPTSHHSSTAKRRKVSKSEDTAIRSKEIGQEAAMTDDAAKLPDDSPYSWARIVGTTSSKLSYLLSQILEHYSKEKILVFYTGDNAAWYIAQCLELFNIKHEIYAKSLSAEKKAQYVESFQDKEELRVMLMDVGQAAFGLNICAASRIYFVNPICRPHLESQAIKRAHRIGQIRKVTVETLVLRGSIEEKMLNRSWEMSEAEHKEAKVLEDDLGIKAIIQGARPLPLSEAEASPGLARMAPLDKPEQLWCRPGWREGTIAGSPSRKSKRSTLNVVKDPNAIESTSHAEHGESEIHPQVQVKRYSGSVPEASEKVAGPSQVTGLAFAGDAVLSQMATCERLVAT</sequence>
<gene>
    <name evidence="6" type="ORF">AC579_9576</name>
</gene>
<keyword evidence="2" id="KW-0378">Hydrolase</keyword>
<evidence type="ECO:0000256" key="3">
    <source>
        <dbReference type="ARBA" id="ARBA00022840"/>
    </source>
</evidence>
<dbReference type="GO" id="GO:0006281">
    <property type="term" value="P:DNA repair"/>
    <property type="evidence" value="ECO:0007669"/>
    <property type="project" value="TreeGrafter"/>
</dbReference>